<dbReference type="PROSITE" id="PS50104">
    <property type="entry name" value="TIR"/>
    <property type="match status" value="1"/>
</dbReference>
<dbReference type="Proteomes" id="UP000199345">
    <property type="component" value="Unassembled WGS sequence"/>
</dbReference>
<evidence type="ECO:0000259" key="2">
    <source>
        <dbReference type="PROSITE" id="PS50104"/>
    </source>
</evidence>
<evidence type="ECO:0000313" key="4">
    <source>
        <dbReference type="Proteomes" id="UP000199345"/>
    </source>
</evidence>
<dbReference type="Gene3D" id="3.40.50.10140">
    <property type="entry name" value="Toll/interleukin-1 receptor homology (TIR) domain"/>
    <property type="match status" value="1"/>
</dbReference>
<feature type="transmembrane region" description="Helical" evidence="1">
    <location>
        <begin position="90"/>
        <end position="110"/>
    </location>
</feature>
<keyword evidence="1" id="KW-0812">Transmembrane</keyword>
<dbReference type="Pfam" id="PF13676">
    <property type="entry name" value="TIR_2"/>
    <property type="match status" value="1"/>
</dbReference>
<dbReference type="EMBL" id="FOIA01000033">
    <property type="protein sequence ID" value="SET52278.1"/>
    <property type="molecule type" value="Genomic_DNA"/>
</dbReference>
<dbReference type="GO" id="GO:0007165">
    <property type="term" value="P:signal transduction"/>
    <property type="evidence" value="ECO:0007669"/>
    <property type="project" value="InterPro"/>
</dbReference>
<protein>
    <submittedName>
        <fullName evidence="3">TIR domain-containing protein</fullName>
    </submittedName>
</protein>
<dbReference type="RefSeq" id="WP_090660865.1">
    <property type="nucleotide sequence ID" value="NZ_FOIA01000033.1"/>
</dbReference>
<feature type="transmembrane region" description="Helical" evidence="1">
    <location>
        <begin position="9"/>
        <end position="26"/>
    </location>
</feature>
<dbReference type="SUPFAM" id="SSF52200">
    <property type="entry name" value="Toll/Interleukin receptor TIR domain"/>
    <property type="match status" value="1"/>
</dbReference>
<name>A0A1I0F4W6_9PROT</name>
<organism evidence="3 4">
    <name type="scientific">Nitrosomonas marina</name>
    <dbReference type="NCBI Taxonomy" id="917"/>
    <lineage>
        <taxon>Bacteria</taxon>
        <taxon>Pseudomonadati</taxon>
        <taxon>Pseudomonadota</taxon>
        <taxon>Betaproteobacteria</taxon>
        <taxon>Nitrosomonadales</taxon>
        <taxon>Nitrosomonadaceae</taxon>
        <taxon>Nitrosomonas</taxon>
    </lineage>
</organism>
<proteinExistence type="predicted"/>
<feature type="transmembrane region" description="Helical" evidence="1">
    <location>
        <begin position="32"/>
        <end position="51"/>
    </location>
</feature>
<dbReference type="SMART" id="SM00255">
    <property type="entry name" value="TIR"/>
    <property type="match status" value="1"/>
</dbReference>
<dbReference type="InterPro" id="IPR035897">
    <property type="entry name" value="Toll_tir_struct_dom_sf"/>
</dbReference>
<keyword evidence="4" id="KW-1185">Reference proteome</keyword>
<dbReference type="AlphaFoldDB" id="A0A1I0F4W6"/>
<evidence type="ECO:0000256" key="1">
    <source>
        <dbReference type="SAM" id="Phobius"/>
    </source>
</evidence>
<accession>A0A1I0F4W6</accession>
<gene>
    <name evidence="3" type="ORF">SAMN05216326_1331</name>
</gene>
<sequence length="253" mass="30193">MQIKRARKLLNYLSYIFLFIFIFSVIYGNDQIVLVSFTIFFIIMYISGVYLDRKKDYEVIDWYIIRTVSRNISLLSAIWILIHIIFAGKFVYGILPLVLLFVFISFWLLAELNIMFKRKKPPQIFLSYAHADQSIVKELYQKLNEQGYKPWLDINDLKPGTNWNDEIYKAINQSDFFIVCLSKNSINREGVIQEEIDMAMNIWKKRNADDIFLIPLLLEKCDTPSKLNFIQWVNLEKFEYLVHTINEAWKNRK</sequence>
<reference evidence="4" key="1">
    <citation type="submission" date="2016-10" db="EMBL/GenBank/DDBJ databases">
        <authorList>
            <person name="Varghese N."/>
            <person name="Submissions S."/>
        </authorList>
    </citation>
    <scope>NUCLEOTIDE SEQUENCE [LARGE SCALE GENOMIC DNA]</scope>
    <source>
        <strain evidence="4">Nm71</strain>
    </source>
</reference>
<feature type="transmembrane region" description="Helical" evidence="1">
    <location>
        <begin position="63"/>
        <end position="84"/>
    </location>
</feature>
<dbReference type="OrthoDB" id="4512556at2"/>
<evidence type="ECO:0000313" key="3">
    <source>
        <dbReference type="EMBL" id="SET52278.1"/>
    </source>
</evidence>
<keyword evidence="1" id="KW-0472">Membrane</keyword>
<dbReference type="InterPro" id="IPR000157">
    <property type="entry name" value="TIR_dom"/>
</dbReference>
<feature type="domain" description="TIR" evidence="2">
    <location>
        <begin position="120"/>
        <end position="253"/>
    </location>
</feature>
<keyword evidence="1" id="KW-1133">Transmembrane helix</keyword>